<organism evidence="1 2">
    <name type="scientific">Handroanthus impetiginosus</name>
    <dbReference type="NCBI Taxonomy" id="429701"/>
    <lineage>
        <taxon>Eukaryota</taxon>
        <taxon>Viridiplantae</taxon>
        <taxon>Streptophyta</taxon>
        <taxon>Embryophyta</taxon>
        <taxon>Tracheophyta</taxon>
        <taxon>Spermatophyta</taxon>
        <taxon>Magnoliopsida</taxon>
        <taxon>eudicotyledons</taxon>
        <taxon>Gunneridae</taxon>
        <taxon>Pentapetalae</taxon>
        <taxon>asterids</taxon>
        <taxon>lamiids</taxon>
        <taxon>Lamiales</taxon>
        <taxon>Bignoniaceae</taxon>
        <taxon>Crescentiina</taxon>
        <taxon>Tabebuia alliance</taxon>
        <taxon>Handroanthus</taxon>
    </lineage>
</organism>
<protein>
    <submittedName>
        <fullName evidence="1">Uncharacterized protein</fullName>
    </submittedName>
</protein>
<proteinExistence type="predicted"/>
<dbReference type="EMBL" id="NKXS01007118">
    <property type="protein sequence ID" value="PIN00182.1"/>
    <property type="molecule type" value="Genomic_DNA"/>
</dbReference>
<name>A0A2G9G4R0_9LAMI</name>
<dbReference type="AlphaFoldDB" id="A0A2G9G4R0"/>
<reference evidence="2" key="1">
    <citation type="journal article" date="2018" name="Gigascience">
        <title>Genome assembly of the Pink Ipe (Handroanthus impetiginosus, Bignoniaceae), a highly valued, ecologically keystone Neotropical timber forest tree.</title>
        <authorList>
            <person name="Silva-Junior O.B."/>
            <person name="Grattapaglia D."/>
            <person name="Novaes E."/>
            <person name="Collevatti R.G."/>
        </authorList>
    </citation>
    <scope>NUCLEOTIDE SEQUENCE [LARGE SCALE GENOMIC DNA]</scope>
    <source>
        <strain evidence="2">cv. UFG-1</strain>
    </source>
</reference>
<comment type="caution">
    <text evidence="1">The sequence shown here is derived from an EMBL/GenBank/DDBJ whole genome shotgun (WGS) entry which is preliminary data.</text>
</comment>
<sequence>MNTQNSSAESYKKYYAKHHSMTEIGISVTQLSKASSHIYVDVGIITPLPHSTQKEYIS</sequence>
<evidence type="ECO:0000313" key="1">
    <source>
        <dbReference type="EMBL" id="PIN00182.1"/>
    </source>
</evidence>
<gene>
    <name evidence="1" type="ORF">CDL12_27316</name>
</gene>
<evidence type="ECO:0000313" key="2">
    <source>
        <dbReference type="Proteomes" id="UP000231279"/>
    </source>
</evidence>
<dbReference type="Proteomes" id="UP000231279">
    <property type="component" value="Unassembled WGS sequence"/>
</dbReference>
<keyword evidence="2" id="KW-1185">Reference proteome</keyword>
<accession>A0A2G9G4R0</accession>